<reference evidence="2 3" key="1">
    <citation type="submission" date="2019-10" db="EMBL/GenBank/DDBJ databases">
        <authorList>
            <person name="Wolf R A."/>
        </authorList>
    </citation>
    <scope>NUCLEOTIDE SEQUENCE [LARGE SCALE GENOMIC DNA]</scope>
    <source>
        <strain evidence="2">Collinsella_aerofaciens_MC2</strain>
    </source>
</reference>
<dbReference type="SUPFAM" id="SSF50475">
    <property type="entry name" value="FMN-binding split barrel"/>
    <property type="match status" value="1"/>
</dbReference>
<dbReference type="Pfam" id="PF01243">
    <property type="entry name" value="PNPOx_N"/>
    <property type="match status" value="1"/>
</dbReference>
<keyword evidence="3" id="KW-1185">Reference proteome</keyword>
<name>A0A5K1JDB1_9ACTN</name>
<sequence length="148" mass="16813">MTDNDRTAQLERACSYLRRIPAWYLATIDVTDGHQPRVRPFSFAMVDNGKLWFCTSRDKDVWAELSANPKFEVSGWKPGECWIVLTGEAALEDDVVVSDRVREAGFKHMVGIGEEHESANDGRLAFFSVRNIVARFCDIDGSEERLEL</sequence>
<dbReference type="AlphaFoldDB" id="A0A5K1JDB1"/>
<organism evidence="2 3">
    <name type="scientific">Collinsella aerofaciens</name>
    <dbReference type="NCBI Taxonomy" id="74426"/>
    <lineage>
        <taxon>Bacteria</taxon>
        <taxon>Bacillati</taxon>
        <taxon>Actinomycetota</taxon>
        <taxon>Coriobacteriia</taxon>
        <taxon>Coriobacteriales</taxon>
        <taxon>Coriobacteriaceae</taxon>
        <taxon>Collinsella</taxon>
    </lineage>
</organism>
<dbReference type="RefSeq" id="WP_152077168.1">
    <property type="nucleotide sequence ID" value="NZ_CAAKNU010000054.1"/>
</dbReference>
<accession>A0A5K1JDB1</accession>
<dbReference type="Gene3D" id="2.30.110.10">
    <property type="entry name" value="Electron Transport, Fmn-binding Protein, Chain A"/>
    <property type="match status" value="1"/>
</dbReference>
<protein>
    <submittedName>
        <fullName evidence="2">Pyridoxamine 5'-phosphate oxidase</fullName>
    </submittedName>
</protein>
<evidence type="ECO:0000259" key="1">
    <source>
        <dbReference type="Pfam" id="PF01243"/>
    </source>
</evidence>
<dbReference type="InterPro" id="IPR011576">
    <property type="entry name" value="Pyridox_Oxase_N"/>
</dbReference>
<feature type="domain" description="Pyridoxamine 5'-phosphate oxidase N-terminal" evidence="1">
    <location>
        <begin position="17"/>
        <end position="123"/>
    </location>
</feature>
<evidence type="ECO:0000313" key="3">
    <source>
        <dbReference type="Proteomes" id="UP000361836"/>
    </source>
</evidence>
<gene>
    <name evidence="2" type="ORF">KCJAJFAP_01106</name>
</gene>
<evidence type="ECO:0000313" key="2">
    <source>
        <dbReference type="EMBL" id="VWM02309.1"/>
    </source>
</evidence>
<proteinExistence type="predicted"/>
<dbReference type="EMBL" id="CABWIE010000036">
    <property type="protein sequence ID" value="VWM02309.1"/>
    <property type="molecule type" value="Genomic_DNA"/>
</dbReference>
<dbReference type="Proteomes" id="UP000361836">
    <property type="component" value="Unassembled WGS sequence"/>
</dbReference>
<dbReference type="InterPro" id="IPR012349">
    <property type="entry name" value="Split_barrel_FMN-bd"/>
</dbReference>